<dbReference type="Proteomes" id="UP001370490">
    <property type="component" value="Unassembled WGS sequence"/>
</dbReference>
<dbReference type="PANTHER" id="PTHR42861">
    <property type="entry name" value="CALCIUM-TRANSPORTING ATPASE"/>
    <property type="match status" value="1"/>
</dbReference>
<dbReference type="EMBL" id="JBAMMX010000014">
    <property type="protein sequence ID" value="KAK6928284.1"/>
    <property type="molecule type" value="Genomic_DNA"/>
</dbReference>
<sequence>VERLSLLLVLDFVVAQLVRRLIAIWTRNWLGWAGVIWLYSLIFYFPLHIINFATRYAVGGKAWDLVWEQRTAFTREKDFGKEGREFRWAYAYRTLHGLQPPDTKMFSDCTSSTEINQMAEEGELRSQ</sequence>
<organism evidence="3 4">
    <name type="scientific">Dillenia turbinata</name>
    <dbReference type="NCBI Taxonomy" id="194707"/>
    <lineage>
        <taxon>Eukaryota</taxon>
        <taxon>Viridiplantae</taxon>
        <taxon>Streptophyta</taxon>
        <taxon>Embryophyta</taxon>
        <taxon>Tracheophyta</taxon>
        <taxon>Spermatophyta</taxon>
        <taxon>Magnoliopsida</taxon>
        <taxon>eudicotyledons</taxon>
        <taxon>Gunneridae</taxon>
        <taxon>Pentapetalae</taxon>
        <taxon>Dilleniales</taxon>
        <taxon>Dilleniaceae</taxon>
        <taxon>Dillenia</taxon>
    </lineage>
</organism>
<evidence type="ECO:0000313" key="4">
    <source>
        <dbReference type="Proteomes" id="UP001370490"/>
    </source>
</evidence>
<feature type="non-terminal residue" evidence="3">
    <location>
        <position position="1"/>
    </location>
</feature>
<feature type="non-terminal residue" evidence="3">
    <location>
        <position position="127"/>
    </location>
</feature>
<evidence type="ECO:0000313" key="3">
    <source>
        <dbReference type="EMBL" id="KAK6928284.1"/>
    </source>
</evidence>
<keyword evidence="2" id="KW-0472">Membrane</keyword>
<keyword evidence="1" id="KW-0460">Magnesium</keyword>
<reference evidence="3 4" key="1">
    <citation type="submission" date="2023-12" db="EMBL/GenBank/DDBJ databases">
        <title>A high-quality genome assembly for Dillenia turbinata (Dilleniales).</title>
        <authorList>
            <person name="Chanderbali A."/>
        </authorList>
    </citation>
    <scope>NUCLEOTIDE SEQUENCE [LARGE SCALE GENOMIC DNA]</scope>
    <source>
        <strain evidence="3">LSX21</strain>
        <tissue evidence="3">Leaf</tissue>
    </source>
</reference>
<name>A0AAN8V7N2_9MAGN</name>
<gene>
    <name evidence="3" type="ORF">RJ641_006875</name>
</gene>
<feature type="transmembrane region" description="Helical" evidence="2">
    <location>
        <begin position="30"/>
        <end position="47"/>
    </location>
</feature>
<accession>A0AAN8V7N2</accession>
<keyword evidence="2" id="KW-1133">Transmembrane helix</keyword>
<keyword evidence="4" id="KW-1185">Reference proteome</keyword>
<keyword evidence="2" id="KW-0812">Transmembrane</keyword>
<proteinExistence type="predicted"/>
<evidence type="ECO:0000256" key="2">
    <source>
        <dbReference type="SAM" id="Phobius"/>
    </source>
</evidence>
<protein>
    <submittedName>
        <fullName evidence="3">Uncharacterized protein</fullName>
    </submittedName>
</protein>
<dbReference type="AlphaFoldDB" id="A0AAN8V7N2"/>
<evidence type="ECO:0000256" key="1">
    <source>
        <dbReference type="ARBA" id="ARBA00022842"/>
    </source>
</evidence>
<comment type="caution">
    <text evidence="3">The sequence shown here is derived from an EMBL/GenBank/DDBJ whole genome shotgun (WGS) entry which is preliminary data.</text>
</comment>